<evidence type="ECO:0000256" key="1">
    <source>
        <dbReference type="SAM" id="Coils"/>
    </source>
</evidence>
<gene>
    <name evidence="2" type="ORF">NCTC11685_03706</name>
</gene>
<comment type="caution">
    <text evidence="2">The sequence shown here is derived from an EMBL/GenBank/DDBJ whole genome shotgun (WGS) entry which is preliminary data.</text>
</comment>
<reference evidence="2 3" key="1">
    <citation type="submission" date="2018-06" db="EMBL/GenBank/DDBJ databases">
        <authorList>
            <consortium name="Pathogen Informatics"/>
            <person name="Doyle S."/>
        </authorList>
    </citation>
    <scope>NUCLEOTIDE SEQUENCE [LARGE SCALE GENOMIC DNA]</scope>
    <source>
        <strain evidence="2 3">NCTC11685</strain>
    </source>
</reference>
<evidence type="ECO:0000313" key="2">
    <source>
        <dbReference type="EMBL" id="STW65995.1"/>
    </source>
</evidence>
<keyword evidence="1" id="KW-0175">Coiled coil</keyword>
<dbReference type="Proteomes" id="UP000254863">
    <property type="component" value="Unassembled WGS sequence"/>
</dbReference>
<dbReference type="AlphaFoldDB" id="A0A7H4PDL8"/>
<evidence type="ECO:0000313" key="3">
    <source>
        <dbReference type="Proteomes" id="UP000254863"/>
    </source>
</evidence>
<dbReference type="InterPro" id="IPR020317">
    <property type="entry name" value="Uncharacterised_YjbD"/>
</dbReference>
<dbReference type="Pfam" id="PF11656">
    <property type="entry name" value="DUF3811"/>
    <property type="match status" value="1"/>
</dbReference>
<name>A0A7H4PDL8_9ENTR</name>
<proteinExistence type="predicted"/>
<sequence length="140" mass="16224">MALPRITQKEMTEREQRELKTLLDRARIAHGRPLTNAETNSVKKEYIDKLMALREAEAKKARQLKKKQAYKPDAEASFFLVGKYPDARQTLTPFLLAPRRGKAFAVRRRAGGLVAGFFNRHDGTLDAGRFRLRFCLRFRF</sequence>
<dbReference type="NCBIfam" id="NF007808">
    <property type="entry name" value="PRK10515.1"/>
    <property type="match status" value="1"/>
</dbReference>
<protein>
    <submittedName>
        <fullName evidence="2">YjbD family (DUF3811)</fullName>
    </submittedName>
</protein>
<accession>A0A7H4PDL8</accession>
<organism evidence="2 3">
    <name type="scientific">Klebsiella michiganensis</name>
    <dbReference type="NCBI Taxonomy" id="1134687"/>
    <lineage>
        <taxon>Bacteria</taxon>
        <taxon>Pseudomonadati</taxon>
        <taxon>Pseudomonadota</taxon>
        <taxon>Gammaproteobacteria</taxon>
        <taxon>Enterobacterales</taxon>
        <taxon>Enterobacteriaceae</taxon>
        <taxon>Klebsiella/Raoultella group</taxon>
        <taxon>Klebsiella</taxon>
    </lineage>
</organism>
<feature type="coiled-coil region" evidence="1">
    <location>
        <begin position="9"/>
        <end position="67"/>
    </location>
</feature>
<dbReference type="EMBL" id="UGMS01000002">
    <property type="protein sequence ID" value="STW65995.1"/>
    <property type="molecule type" value="Genomic_DNA"/>
</dbReference>